<protein>
    <recommendedName>
        <fullName evidence="1">Type 4 fimbrial biogenesis protein PilX N-terminal domain-containing protein</fullName>
    </recommendedName>
</protein>
<evidence type="ECO:0000259" key="1">
    <source>
        <dbReference type="Pfam" id="PF14341"/>
    </source>
</evidence>
<reference evidence="3" key="1">
    <citation type="journal article" date="2013" name="BMC Microbiol.">
        <title>Taxonomy and evolution of bacteriochlorophyll a-containing members of the OM60/NOR5 clade of marine gammaproteobacteria: description of Luminiphilus syltensis gen. nov., sp. nov., reclassification of Haliea rubra as Pseudohaliea rubra gen. nov., comb. nov., and emendation of Chromatocurvus halotolerans.</title>
        <authorList>
            <person name="Spring S."/>
            <person name="Riedel T."/>
            <person name="Sproer C."/>
            <person name="Yan S."/>
            <person name="Harder J."/>
            <person name="Fuchs B.M."/>
        </authorList>
    </citation>
    <scope>NUCLEOTIDE SEQUENCE [LARGE SCALE GENOMIC DNA]</scope>
    <source>
        <strain evidence="3">NOR51-B</strain>
    </source>
</reference>
<feature type="domain" description="Type 4 fimbrial biogenesis protein PilX N-terminal" evidence="1">
    <location>
        <begin position="8"/>
        <end position="56"/>
    </location>
</feature>
<keyword evidence="3" id="KW-1185">Reference proteome</keyword>
<proteinExistence type="predicted"/>
<dbReference type="eggNOG" id="COG4726">
    <property type="taxonomic scope" value="Bacteria"/>
</dbReference>
<accession>B8KUV7</accession>
<dbReference type="HOGENOM" id="CLU_701378_0_0_6"/>
<dbReference type="EMBL" id="DS999411">
    <property type="protein sequence ID" value="EED36834.1"/>
    <property type="molecule type" value="Genomic_DNA"/>
</dbReference>
<dbReference type="STRING" id="565045.NOR51B_2787"/>
<dbReference type="AlphaFoldDB" id="B8KUV7"/>
<dbReference type="RefSeq" id="WP_009021576.1">
    <property type="nucleotide sequence ID" value="NZ_DS999411.1"/>
</dbReference>
<dbReference type="InterPro" id="IPR025746">
    <property type="entry name" value="PilX_N_dom"/>
</dbReference>
<sequence length="407" mass="42350">MQAFRKQRGAALVVSLILLAVATLVIVYGMRGTNLQERMTANQNNKSISFVAAEAGGSEFLGWLVAEDDAGTVDWTDATWQESWKTAVGFTLPDSPVTTASIGTYGAYYISAIIWGTDDVVVNVTGNSLGGTDSVGQTTLQLTYQKPQLYIPPGPGPAFAKGLLTEGSITVNGTSSFTGSAHANEAFDGRGELVDLNDLDAEGELVPYPSDISASGTATFSGDVPDGSTIADRVTSDAEPFDVPSAADFVTDHGLNASPDADGFTAAIAACEIPDGDGLGRMYYCDGDVDLDRNASHQNVTILATGNITQNGSSDIGVNNALDVALVAGGEITLNGQTDTFGVFWAEGDVIHNGTSTLTGAVVSGGDFTKNGGLAFVQSKRFSGNLQLPDPDPIPVPPSILSWREIY</sequence>
<organism evidence="2 3">
    <name type="scientific">Luminiphilus syltensis NOR5-1B</name>
    <dbReference type="NCBI Taxonomy" id="565045"/>
    <lineage>
        <taxon>Bacteria</taxon>
        <taxon>Pseudomonadati</taxon>
        <taxon>Pseudomonadota</taxon>
        <taxon>Gammaproteobacteria</taxon>
        <taxon>Cellvibrionales</taxon>
        <taxon>Halieaceae</taxon>
        <taxon>Luminiphilus</taxon>
    </lineage>
</organism>
<dbReference type="Proteomes" id="UP000004699">
    <property type="component" value="Unassembled WGS sequence"/>
</dbReference>
<gene>
    <name evidence="2" type="ORF">NOR51B_2787</name>
</gene>
<dbReference type="OrthoDB" id="6145642at2"/>
<evidence type="ECO:0000313" key="2">
    <source>
        <dbReference type="EMBL" id="EED36834.1"/>
    </source>
</evidence>
<name>B8KUV7_9GAMM</name>
<dbReference type="Pfam" id="PF14341">
    <property type="entry name" value="PilX_N"/>
    <property type="match status" value="1"/>
</dbReference>
<evidence type="ECO:0000313" key="3">
    <source>
        <dbReference type="Proteomes" id="UP000004699"/>
    </source>
</evidence>